<dbReference type="STRING" id="641025.SAMN05421507_105115"/>
<evidence type="ECO:0000313" key="2">
    <source>
        <dbReference type="Proteomes" id="UP000199691"/>
    </source>
</evidence>
<name>A0A1H0PLH2_9PSEU</name>
<protein>
    <submittedName>
        <fullName evidence="1">Uncharacterized protein</fullName>
    </submittedName>
</protein>
<sequence length="155" mass="17788">MNVVDLRLPGEGRRKLPRGIRSGMDDKTIQALGKLSEALETTERARGHLYSFHQLTGHADLMLDEVVSLLREAGHHEHADRVQRDVLGRNVLPGKWTFEVVEQYEDTYYEVFREAERAARTDLAGGKRHEFEARMKRERQRLSAAAYADRDSRSG</sequence>
<dbReference type="EMBL" id="FNIX01000005">
    <property type="protein sequence ID" value="SDP05947.1"/>
    <property type="molecule type" value="Genomic_DNA"/>
</dbReference>
<dbReference type="AlphaFoldDB" id="A0A1H0PLH2"/>
<reference evidence="2" key="1">
    <citation type="submission" date="2016-10" db="EMBL/GenBank/DDBJ databases">
        <authorList>
            <person name="Varghese N."/>
            <person name="Submissions S."/>
        </authorList>
    </citation>
    <scope>NUCLEOTIDE SEQUENCE [LARGE SCALE GENOMIC DNA]</scope>
    <source>
        <strain evidence="2">CGMCC 4.6609</strain>
    </source>
</reference>
<dbReference type="Proteomes" id="UP000199691">
    <property type="component" value="Unassembled WGS sequence"/>
</dbReference>
<organism evidence="1 2">
    <name type="scientific">Lentzea jiangxiensis</name>
    <dbReference type="NCBI Taxonomy" id="641025"/>
    <lineage>
        <taxon>Bacteria</taxon>
        <taxon>Bacillati</taxon>
        <taxon>Actinomycetota</taxon>
        <taxon>Actinomycetes</taxon>
        <taxon>Pseudonocardiales</taxon>
        <taxon>Pseudonocardiaceae</taxon>
        <taxon>Lentzea</taxon>
    </lineage>
</organism>
<keyword evidence="2" id="KW-1185">Reference proteome</keyword>
<evidence type="ECO:0000313" key="1">
    <source>
        <dbReference type="EMBL" id="SDP05947.1"/>
    </source>
</evidence>
<accession>A0A1H0PLH2</accession>
<proteinExistence type="predicted"/>
<gene>
    <name evidence="1" type="ORF">SAMN05421507_105115</name>
</gene>